<proteinExistence type="predicted"/>
<gene>
    <name evidence="2" type="ORF">COT50_03250</name>
</gene>
<dbReference type="SMART" id="SM00748">
    <property type="entry name" value="HEPN"/>
    <property type="match status" value="1"/>
</dbReference>
<dbReference type="EMBL" id="PEYU01000073">
    <property type="protein sequence ID" value="PIS22182.1"/>
    <property type="molecule type" value="Genomic_DNA"/>
</dbReference>
<protein>
    <recommendedName>
        <fullName evidence="1">HEPN domain-containing protein</fullName>
    </recommendedName>
</protein>
<sequence>MSRGQILKSWLDGAENSITTAKDMLKLNHRDWSLFFCHLAIEKILKARLYKNGVDTPVTHNLVKLAKASKIGMDNKILSDLAEITTYNVSARYDDEKRSFYKKATAPYAKKWFQICSEIYQKIKGAL</sequence>
<dbReference type="Gene3D" id="1.20.120.330">
    <property type="entry name" value="Nucleotidyltransferases domain 2"/>
    <property type="match status" value="1"/>
</dbReference>
<dbReference type="InterPro" id="IPR007842">
    <property type="entry name" value="HEPN_dom"/>
</dbReference>
<dbReference type="PROSITE" id="PS50910">
    <property type="entry name" value="HEPN"/>
    <property type="match status" value="1"/>
</dbReference>
<evidence type="ECO:0000313" key="3">
    <source>
        <dbReference type="Proteomes" id="UP000231252"/>
    </source>
</evidence>
<reference evidence="3" key="1">
    <citation type="submission" date="2017-09" db="EMBL/GenBank/DDBJ databases">
        <title>Depth-based differentiation of microbial function through sediment-hosted aquifers and enrichment of novel symbionts in the deep terrestrial subsurface.</title>
        <authorList>
            <person name="Probst A.J."/>
            <person name="Ladd B."/>
            <person name="Jarett J.K."/>
            <person name="Geller-Mcgrath D.E."/>
            <person name="Sieber C.M.K."/>
            <person name="Emerson J.B."/>
            <person name="Anantharaman K."/>
            <person name="Thomas B.C."/>
            <person name="Malmstrom R."/>
            <person name="Stieglmeier M."/>
            <person name="Klingl A."/>
            <person name="Woyke T."/>
            <person name="Ryan C.M."/>
            <person name="Banfield J.F."/>
        </authorList>
    </citation>
    <scope>NUCLEOTIDE SEQUENCE [LARGE SCALE GENOMIC DNA]</scope>
</reference>
<accession>A0A2H0XB99</accession>
<comment type="caution">
    <text evidence="2">The sequence shown here is derived from an EMBL/GenBank/DDBJ whole genome shotgun (WGS) entry which is preliminary data.</text>
</comment>
<dbReference type="SUPFAM" id="SSF81593">
    <property type="entry name" value="Nucleotidyltransferase substrate binding subunit/domain"/>
    <property type="match status" value="1"/>
</dbReference>
<evidence type="ECO:0000259" key="1">
    <source>
        <dbReference type="PROSITE" id="PS50910"/>
    </source>
</evidence>
<evidence type="ECO:0000313" key="2">
    <source>
        <dbReference type="EMBL" id="PIS22182.1"/>
    </source>
</evidence>
<organism evidence="2 3">
    <name type="scientific">candidate division WWE3 bacterium CG08_land_8_20_14_0_20_41_10</name>
    <dbReference type="NCBI Taxonomy" id="1975085"/>
    <lineage>
        <taxon>Bacteria</taxon>
        <taxon>Katanobacteria</taxon>
    </lineage>
</organism>
<dbReference type="AlphaFoldDB" id="A0A2H0XB99"/>
<dbReference type="Pfam" id="PF05168">
    <property type="entry name" value="HEPN"/>
    <property type="match status" value="1"/>
</dbReference>
<feature type="domain" description="HEPN" evidence="1">
    <location>
        <begin position="11"/>
        <end position="119"/>
    </location>
</feature>
<dbReference type="Proteomes" id="UP000231252">
    <property type="component" value="Unassembled WGS sequence"/>
</dbReference>
<name>A0A2H0XB99_UNCKA</name>